<evidence type="ECO:0000256" key="4">
    <source>
        <dbReference type="ARBA" id="ARBA00022989"/>
    </source>
</evidence>
<evidence type="ECO:0000256" key="1">
    <source>
        <dbReference type="ARBA" id="ARBA00004651"/>
    </source>
</evidence>
<keyword evidence="4 6" id="KW-1133">Transmembrane helix</keyword>
<dbReference type="Proteomes" id="UP001596105">
    <property type="component" value="Unassembled WGS sequence"/>
</dbReference>
<feature type="transmembrane region" description="Helical" evidence="6">
    <location>
        <begin position="66"/>
        <end position="85"/>
    </location>
</feature>
<feature type="domain" description="Major facilitator superfamily (MFS) profile" evidence="7">
    <location>
        <begin position="1"/>
        <end position="141"/>
    </location>
</feature>
<comment type="subcellular location">
    <subcellularLocation>
        <location evidence="1">Cell membrane</location>
        <topology evidence="1">Multi-pass membrane protein</topology>
    </subcellularLocation>
</comment>
<name>A0ABW0LV70_9BACL</name>
<evidence type="ECO:0000313" key="8">
    <source>
        <dbReference type="EMBL" id="MFC5468488.1"/>
    </source>
</evidence>
<keyword evidence="9" id="KW-1185">Reference proteome</keyword>
<dbReference type="InterPro" id="IPR011701">
    <property type="entry name" value="MFS"/>
</dbReference>
<dbReference type="PANTHER" id="PTHR42718">
    <property type="entry name" value="MAJOR FACILITATOR SUPERFAMILY MULTIDRUG TRANSPORTER MFSC"/>
    <property type="match status" value="1"/>
</dbReference>
<evidence type="ECO:0000256" key="6">
    <source>
        <dbReference type="SAM" id="Phobius"/>
    </source>
</evidence>
<dbReference type="EMBL" id="JBHSMH010000014">
    <property type="protein sequence ID" value="MFC5468488.1"/>
    <property type="molecule type" value="Genomic_DNA"/>
</dbReference>
<keyword evidence="5 6" id="KW-0472">Membrane</keyword>
<reference evidence="9" key="1">
    <citation type="journal article" date="2019" name="Int. J. Syst. Evol. Microbiol.">
        <title>The Global Catalogue of Microorganisms (GCM) 10K type strain sequencing project: providing services to taxonomists for standard genome sequencing and annotation.</title>
        <authorList>
            <consortium name="The Broad Institute Genomics Platform"/>
            <consortium name="The Broad Institute Genome Sequencing Center for Infectious Disease"/>
            <person name="Wu L."/>
            <person name="Ma J."/>
        </authorList>
    </citation>
    <scope>NUCLEOTIDE SEQUENCE [LARGE SCALE GENOMIC DNA]</scope>
    <source>
        <strain evidence="9">CCUG 57113</strain>
    </source>
</reference>
<dbReference type="InterPro" id="IPR036259">
    <property type="entry name" value="MFS_trans_sf"/>
</dbReference>
<dbReference type="Gene3D" id="1.20.1250.20">
    <property type="entry name" value="MFS general substrate transporter like domains"/>
    <property type="match status" value="1"/>
</dbReference>
<comment type="caution">
    <text evidence="8">The sequence shown here is derived from an EMBL/GenBank/DDBJ whole genome shotgun (WGS) entry which is preliminary data.</text>
</comment>
<evidence type="ECO:0000256" key="2">
    <source>
        <dbReference type="ARBA" id="ARBA00022448"/>
    </source>
</evidence>
<feature type="transmembrane region" description="Helical" evidence="6">
    <location>
        <begin position="91"/>
        <end position="113"/>
    </location>
</feature>
<organism evidence="8 9">
    <name type="scientific">Cohnella suwonensis</name>
    <dbReference type="NCBI Taxonomy" id="696072"/>
    <lineage>
        <taxon>Bacteria</taxon>
        <taxon>Bacillati</taxon>
        <taxon>Bacillota</taxon>
        <taxon>Bacilli</taxon>
        <taxon>Bacillales</taxon>
        <taxon>Paenibacillaceae</taxon>
        <taxon>Cohnella</taxon>
    </lineage>
</organism>
<evidence type="ECO:0000259" key="7">
    <source>
        <dbReference type="PROSITE" id="PS50850"/>
    </source>
</evidence>
<gene>
    <name evidence="8" type="ORF">ACFPPD_07130</name>
</gene>
<evidence type="ECO:0000256" key="5">
    <source>
        <dbReference type="ARBA" id="ARBA00023136"/>
    </source>
</evidence>
<dbReference type="PROSITE" id="PS50850">
    <property type="entry name" value="MFS"/>
    <property type="match status" value="1"/>
</dbReference>
<dbReference type="InterPro" id="IPR020846">
    <property type="entry name" value="MFS_dom"/>
</dbReference>
<evidence type="ECO:0000256" key="3">
    <source>
        <dbReference type="ARBA" id="ARBA00022692"/>
    </source>
</evidence>
<evidence type="ECO:0000313" key="9">
    <source>
        <dbReference type="Proteomes" id="UP001596105"/>
    </source>
</evidence>
<keyword evidence="3 6" id="KW-0812">Transmembrane</keyword>
<dbReference type="RefSeq" id="WP_378081657.1">
    <property type="nucleotide sequence ID" value="NZ_JBHSMH010000014.1"/>
</dbReference>
<keyword evidence="2" id="KW-0813">Transport</keyword>
<feature type="transmembrane region" description="Helical" evidence="6">
    <location>
        <begin position="37"/>
        <end position="57"/>
    </location>
</feature>
<accession>A0ABW0LV70</accession>
<sequence>MVAIFIGSFLCILASSTINIALEILKNHFDTSLDTVTWTLTGFMLAMGTTAPIVGYLGEKLSYKRLYLYSLIGFTVTSALCAAAWDEYSLIAFRVLQGAFSGLIIPATMSIIYQIIPRDKQAMAVALWGLACRRASTCSAS</sequence>
<dbReference type="PANTHER" id="PTHR42718:SF9">
    <property type="entry name" value="MAJOR FACILITATOR SUPERFAMILY MULTIDRUG TRANSPORTER MFSC"/>
    <property type="match status" value="1"/>
</dbReference>
<protein>
    <submittedName>
        <fullName evidence="8">MFS transporter</fullName>
    </submittedName>
</protein>
<proteinExistence type="predicted"/>
<dbReference type="SUPFAM" id="SSF103473">
    <property type="entry name" value="MFS general substrate transporter"/>
    <property type="match status" value="1"/>
</dbReference>
<dbReference type="Pfam" id="PF07690">
    <property type="entry name" value="MFS_1"/>
    <property type="match status" value="1"/>
</dbReference>